<evidence type="ECO:0000313" key="1">
    <source>
        <dbReference type="EMBL" id="TWT25601.1"/>
    </source>
</evidence>
<evidence type="ECO:0000313" key="2">
    <source>
        <dbReference type="Proteomes" id="UP000320791"/>
    </source>
</evidence>
<dbReference type="EMBL" id="VOHM01000011">
    <property type="protein sequence ID" value="TWT25601.1"/>
    <property type="molecule type" value="Genomic_DNA"/>
</dbReference>
<dbReference type="Proteomes" id="UP000320791">
    <property type="component" value="Unassembled WGS sequence"/>
</dbReference>
<evidence type="ECO:0008006" key="3">
    <source>
        <dbReference type="Google" id="ProtNLM"/>
    </source>
</evidence>
<keyword evidence="2" id="KW-1185">Reference proteome</keyword>
<protein>
    <recommendedName>
        <fullName evidence="3">Ribbon-helix-helix protein, CopG family</fullName>
    </recommendedName>
</protein>
<accession>A0A5C5UG23</accession>
<dbReference type="RefSeq" id="WP_146324310.1">
    <property type="nucleotide sequence ID" value="NZ_BAABLR010000072.1"/>
</dbReference>
<name>A0A5C5UG23_9CORY</name>
<reference evidence="1 2" key="1">
    <citation type="submission" date="2019-08" db="EMBL/GenBank/DDBJ databases">
        <authorList>
            <person name="Lei W."/>
        </authorList>
    </citation>
    <scope>NUCLEOTIDE SEQUENCE [LARGE SCALE GENOMIC DNA]</scope>
    <source>
        <strain evidence="1 2">CCUG 58627</strain>
    </source>
</reference>
<sequence length="71" mass="7669">MSNTAQTRVTVNMPVELVDMIGTIAKRDGTHRTGALLRLLRIASYVDNAVAAGSNVIIKDQDGKARIVDFV</sequence>
<gene>
    <name evidence="1" type="ORF">FRX94_06450</name>
</gene>
<organism evidence="1 2">
    <name type="scientific">Corynebacterium canis</name>
    <dbReference type="NCBI Taxonomy" id="679663"/>
    <lineage>
        <taxon>Bacteria</taxon>
        <taxon>Bacillati</taxon>
        <taxon>Actinomycetota</taxon>
        <taxon>Actinomycetes</taxon>
        <taxon>Mycobacteriales</taxon>
        <taxon>Corynebacteriaceae</taxon>
        <taxon>Corynebacterium</taxon>
    </lineage>
</organism>
<dbReference type="OrthoDB" id="9848594at2"/>
<proteinExistence type="predicted"/>
<comment type="caution">
    <text evidence="1">The sequence shown here is derived from an EMBL/GenBank/DDBJ whole genome shotgun (WGS) entry which is preliminary data.</text>
</comment>
<dbReference type="AlphaFoldDB" id="A0A5C5UG23"/>